<name>A0ABW2V6B7_9BACL</name>
<dbReference type="RefSeq" id="WP_138790758.1">
    <property type="nucleotide sequence ID" value="NZ_JBHTGQ010000038.1"/>
</dbReference>
<feature type="region of interest" description="Disordered" evidence="1">
    <location>
        <begin position="55"/>
        <end position="76"/>
    </location>
</feature>
<accession>A0ABW2V6B7</accession>
<dbReference type="EMBL" id="JBHTGQ010000038">
    <property type="protein sequence ID" value="MFC7751118.1"/>
    <property type="molecule type" value="Genomic_DNA"/>
</dbReference>
<feature type="compositionally biased region" description="Pro residues" evidence="1">
    <location>
        <begin position="64"/>
        <end position="76"/>
    </location>
</feature>
<reference evidence="3" key="1">
    <citation type="journal article" date="2019" name="Int. J. Syst. Evol. Microbiol.">
        <title>The Global Catalogue of Microorganisms (GCM) 10K type strain sequencing project: providing services to taxonomists for standard genome sequencing and annotation.</title>
        <authorList>
            <consortium name="The Broad Institute Genomics Platform"/>
            <consortium name="The Broad Institute Genome Sequencing Center for Infectious Disease"/>
            <person name="Wu L."/>
            <person name="Ma J."/>
        </authorList>
    </citation>
    <scope>NUCLEOTIDE SEQUENCE [LARGE SCALE GENOMIC DNA]</scope>
    <source>
        <strain evidence="3">JCM 18657</strain>
    </source>
</reference>
<evidence type="ECO:0000313" key="2">
    <source>
        <dbReference type="EMBL" id="MFC7751118.1"/>
    </source>
</evidence>
<keyword evidence="3" id="KW-1185">Reference proteome</keyword>
<gene>
    <name evidence="2" type="ORF">ACFQWB_14440</name>
</gene>
<protein>
    <recommendedName>
        <fullName evidence="4">Nitrile hydratase subunit beta</fullName>
    </recommendedName>
</protein>
<proteinExistence type="predicted"/>
<comment type="caution">
    <text evidence="2">The sequence shown here is derived from an EMBL/GenBank/DDBJ whole genome shotgun (WGS) entry which is preliminary data.</text>
</comment>
<dbReference type="Proteomes" id="UP001596528">
    <property type="component" value="Unassembled WGS sequence"/>
</dbReference>
<sequence>MDHLFPHAREIDMIGNLAELKEQHYQHAVLLGSLLELLLERGWITVEELRAKAAELEAEDTPPESAPTRPPRNPIP</sequence>
<evidence type="ECO:0000313" key="3">
    <source>
        <dbReference type="Proteomes" id="UP001596528"/>
    </source>
</evidence>
<organism evidence="2 3">
    <name type="scientific">Paenibacillus thermoaerophilus</name>
    <dbReference type="NCBI Taxonomy" id="1215385"/>
    <lineage>
        <taxon>Bacteria</taxon>
        <taxon>Bacillati</taxon>
        <taxon>Bacillota</taxon>
        <taxon>Bacilli</taxon>
        <taxon>Bacillales</taxon>
        <taxon>Paenibacillaceae</taxon>
        <taxon>Paenibacillus</taxon>
    </lineage>
</organism>
<evidence type="ECO:0008006" key="4">
    <source>
        <dbReference type="Google" id="ProtNLM"/>
    </source>
</evidence>
<evidence type="ECO:0000256" key="1">
    <source>
        <dbReference type="SAM" id="MobiDB-lite"/>
    </source>
</evidence>